<dbReference type="RefSeq" id="WP_018301409.1">
    <property type="nucleotide sequence ID" value="NZ_KB902277.1"/>
</dbReference>
<name>A0A0D0NKD0_9RHOB</name>
<gene>
    <name evidence="1" type="ORF">Wenmar_02502</name>
</gene>
<keyword evidence="2" id="KW-1185">Reference proteome</keyword>
<organism evidence="1 2">
    <name type="scientific">Wenxinia marina DSM 24838</name>
    <dbReference type="NCBI Taxonomy" id="1123501"/>
    <lineage>
        <taxon>Bacteria</taxon>
        <taxon>Pseudomonadati</taxon>
        <taxon>Pseudomonadota</taxon>
        <taxon>Alphaproteobacteria</taxon>
        <taxon>Rhodobacterales</taxon>
        <taxon>Roseobacteraceae</taxon>
        <taxon>Wenxinia</taxon>
    </lineage>
</organism>
<reference evidence="1 2" key="1">
    <citation type="submission" date="2013-01" db="EMBL/GenBank/DDBJ databases">
        <authorList>
            <person name="Fiebig A."/>
            <person name="Goeker M."/>
            <person name="Klenk H.-P.P."/>
        </authorList>
    </citation>
    <scope>NUCLEOTIDE SEQUENCE [LARGE SCALE GENOMIC DNA]</scope>
    <source>
        <strain evidence="1 2">DSM 24838</strain>
    </source>
</reference>
<dbReference type="PANTHER" id="PTHR35519:SF2">
    <property type="entry name" value="PH DOMAIN PROTEIN"/>
    <property type="match status" value="1"/>
</dbReference>
<dbReference type="Pfam" id="PF13430">
    <property type="entry name" value="DUF4112"/>
    <property type="match status" value="1"/>
</dbReference>
<protein>
    <recommendedName>
        <fullName evidence="3">DUF4112 domain-containing protein</fullName>
    </recommendedName>
</protein>
<proteinExistence type="predicted"/>
<evidence type="ECO:0008006" key="3">
    <source>
        <dbReference type="Google" id="ProtNLM"/>
    </source>
</evidence>
<dbReference type="InterPro" id="IPR025187">
    <property type="entry name" value="DUF4112"/>
</dbReference>
<dbReference type="OrthoDB" id="513552at2"/>
<evidence type="ECO:0000313" key="1">
    <source>
        <dbReference type="EMBL" id="KIQ68775.1"/>
    </source>
</evidence>
<accession>A0A0D0NKD0</accession>
<sequence length="148" mass="16226">MSYADRTDDAPVRAASTPRRIDRQRELDRLDRLANLLDARFGVPGTRFSFGWDSIIGLVPGIGDAVAFAPSAWLIWRAKELGAPTSTLTRMAFNTGIDTAIGAIPILGDIFDAAFKANLRNVELLRAHLRDEGTIEQPGDQPGRARPR</sequence>
<evidence type="ECO:0000313" key="2">
    <source>
        <dbReference type="Proteomes" id="UP000035100"/>
    </source>
</evidence>
<comment type="caution">
    <text evidence="1">The sequence shown here is derived from an EMBL/GenBank/DDBJ whole genome shotgun (WGS) entry which is preliminary data.</text>
</comment>
<dbReference type="PATRIC" id="fig|1123501.6.peg.2613"/>
<dbReference type="Proteomes" id="UP000035100">
    <property type="component" value="Unassembled WGS sequence"/>
</dbReference>
<dbReference type="AlphaFoldDB" id="A0A0D0NKD0"/>
<dbReference type="EMBL" id="AONG01000012">
    <property type="protein sequence ID" value="KIQ68775.1"/>
    <property type="molecule type" value="Genomic_DNA"/>
</dbReference>
<dbReference type="PANTHER" id="PTHR35519">
    <property type="entry name" value="MEMBRANE PROTEINS"/>
    <property type="match status" value="1"/>
</dbReference>
<dbReference type="eggNOG" id="ENOG5032RYR">
    <property type="taxonomic scope" value="Bacteria"/>
</dbReference>